<dbReference type="GO" id="GO:0008932">
    <property type="term" value="F:lytic endotransglycosylase activity"/>
    <property type="evidence" value="ECO:0007669"/>
    <property type="project" value="TreeGrafter"/>
</dbReference>
<evidence type="ECO:0000259" key="1">
    <source>
        <dbReference type="PROSITE" id="PS51782"/>
    </source>
</evidence>
<dbReference type="RefSeq" id="WP_054874722.1">
    <property type="nucleotide sequence ID" value="NZ_LKET01000029.1"/>
</dbReference>
<dbReference type="InterPro" id="IPR036779">
    <property type="entry name" value="LysM_dom_sf"/>
</dbReference>
<dbReference type="CDD" id="cd00118">
    <property type="entry name" value="LysM"/>
    <property type="match status" value="1"/>
</dbReference>
<reference evidence="2 3" key="1">
    <citation type="submission" date="2015-09" db="EMBL/GenBank/DDBJ databases">
        <title>Genome sequence of Oxobacter pfennigii DSM 3222.</title>
        <authorList>
            <person name="Poehlein A."/>
            <person name="Bengelsdorf F.R."/>
            <person name="Schiel-Bengelsdorf B."/>
            <person name="Duerre P."/>
            <person name="Daniel R."/>
        </authorList>
    </citation>
    <scope>NUCLEOTIDE SEQUENCE [LARGE SCALE GENOMIC DNA]</scope>
    <source>
        <strain evidence="2 3">DSM 3222</strain>
    </source>
</reference>
<evidence type="ECO:0000313" key="2">
    <source>
        <dbReference type="EMBL" id="KPU44571.1"/>
    </source>
</evidence>
<keyword evidence="3" id="KW-1185">Reference proteome</keyword>
<proteinExistence type="predicted"/>
<dbReference type="InterPro" id="IPR024300">
    <property type="entry name" value="SipL_SPOCS_dom"/>
</dbReference>
<protein>
    <submittedName>
        <fullName evidence="2">Membrane-bound lytic murein transglycosylase D</fullName>
    </submittedName>
</protein>
<dbReference type="SUPFAM" id="SSF54106">
    <property type="entry name" value="LysM domain"/>
    <property type="match status" value="1"/>
</dbReference>
<dbReference type="Pfam" id="PF12673">
    <property type="entry name" value="SipL"/>
    <property type="match status" value="3"/>
</dbReference>
<comment type="caution">
    <text evidence="2">The sequence shown here is derived from an EMBL/GenBank/DDBJ whole genome shotgun (WGS) entry which is preliminary data.</text>
</comment>
<accession>A0A0P8WA22</accession>
<dbReference type="AlphaFoldDB" id="A0A0P8WA22"/>
<dbReference type="OrthoDB" id="9779340at2"/>
<dbReference type="SMART" id="SM00257">
    <property type="entry name" value="LysM"/>
    <property type="match status" value="1"/>
</dbReference>
<evidence type="ECO:0000313" key="3">
    <source>
        <dbReference type="Proteomes" id="UP000050326"/>
    </source>
</evidence>
<organism evidence="2 3">
    <name type="scientific">Oxobacter pfennigii</name>
    <dbReference type="NCBI Taxonomy" id="36849"/>
    <lineage>
        <taxon>Bacteria</taxon>
        <taxon>Bacillati</taxon>
        <taxon>Bacillota</taxon>
        <taxon>Clostridia</taxon>
        <taxon>Eubacteriales</taxon>
        <taxon>Clostridiaceae</taxon>
        <taxon>Oxobacter</taxon>
    </lineage>
</organism>
<dbReference type="InterPro" id="IPR018392">
    <property type="entry name" value="LysM"/>
</dbReference>
<dbReference type="PANTHER" id="PTHR33734">
    <property type="entry name" value="LYSM DOMAIN-CONTAINING GPI-ANCHORED PROTEIN 2"/>
    <property type="match status" value="1"/>
</dbReference>
<dbReference type="PROSITE" id="PS51782">
    <property type="entry name" value="LYSM"/>
    <property type="match status" value="1"/>
</dbReference>
<sequence>MGLELIRDILRFEQVVGEGQSQALVNRDIIVPDIKPDIARILSVEGKVNITSKDVEQDRIAVEGDVNLQILYAANGEPQPIYSMNQSANFSHYIDVPNAMPKMDADIKCDIEHIDFDRLNGRKVNMRCVLNLKGKVTDILSLDAVKEVSGVSDIQLLRDTIVTDEIVGNNTAQTVIKGSINIPQSMPHADELLKYNATIHSKDVKLEDDRVVITGKVFVPVLYSSKEENPDIFKVEEDMEFTHTLEMSGVTPDMLCYVDYRIEDVYAELKENDEEEKRQVDVEVVVNMRATVSQKKEFPAIIDAYAPSIEIECEKKNIAMDIFYARDSAQAVVKESVSLPADMPGIDKVYDMVCIPTVTDYKLVDDKVVIEGVLVCDVIYHTRNEENIVNSFQDEIPFRTSVIIPGCNSAMKPEVEVDIESMDGTMLTKNEVELRIILNCYVKLYNKVFKELITKIDQSEAEIQAHKASITIYVVQNKDTLWSIAKRYSTTVEDLVRVNEIVDADKLMPGMKLIIPKRA</sequence>
<dbReference type="Pfam" id="PF01476">
    <property type="entry name" value="LysM"/>
    <property type="match status" value="1"/>
</dbReference>
<feature type="domain" description="LysM" evidence="1">
    <location>
        <begin position="471"/>
        <end position="515"/>
    </location>
</feature>
<dbReference type="STRING" id="36849.OXPF_16540"/>
<gene>
    <name evidence="2" type="ORF">OXPF_16540</name>
</gene>
<name>A0A0P8WA22_9CLOT</name>
<dbReference type="EMBL" id="LKET01000029">
    <property type="protein sequence ID" value="KPU44571.1"/>
    <property type="molecule type" value="Genomic_DNA"/>
</dbReference>
<dbReference type="Gene3D" id="3.10.350.10">
    <property type="entry name" value="LysM domain"/>
    <property type="match status" value="1"/>
</dbReference>
<dbReference type="Proteomes" id="UP000050326">
    <property type="component" value="Unassembled WGS sequence"/>
</dbReference>
<dbReference type="PANTHER" id="PTHR33734:SF22">
    <property type="entry name" value="MEMBRANE-BOUND LYTIC MUREIN TRANSGLYCOSYLASE D"/>
    <property type="match status" value="1"/>
</dbReference>